<protein>
    <recommendedName>
        <fullName evidence="3">DinB family protein</fullName>
    </recommendedName>
</protein>
<reference evidence="1 2" key="1">
    <citation type="submission" date="2020-07" db="EMBL/GenBank/DDBJ databases">
        <title>Sequencing the genomes of 1000 actinobacteria strains.</title>
        <authorList>
            <person name="Klenk H.-P."/>
        </authorList>
    </citation>
    <scope>NUCLEOTIDE SEQUENCE [LARGE SCALE GENOMIC DNA]</scope>
    <source>
        <strain evidence="1 2">DSM 45117</strain>
    </source>
</reference>
<keyword evidence="2" id="KW-1185">Reference proteome</keyword>
<dbReference type="InterPro" id="IPR034660">
    <property type="entry name" value="DinB/YfiT-like"/>
</dbReference>
<evidence type="ECO:0000313" key="1">
    <source>
        <dbReference type="EMBL" id="NYH86185.1"/>
    </source>
</evidence>
<dbReference type="Pfam" id="PF04978">
    <property type="entry name" value="MST"/>
    <property type="match status" value="1"/>
</dbReference>
<evidence type="ECO:0000313" key="2">
    <source>
        <dbReference type="Proteomes" id="UP000533017"/>
    </source>
</evidence>
<dbReference type="InterPro" id="IPR007061">
    <property type="entry name" value="MST-like"/>
</dbReference>
<name>A0ABX2S958_9ACTN</name>
<sequence length="186" mass="20402">MSEPEFAGEVVREDPPVAAGERAMLESWLEFHRATLLTKCEGLTEDQLRTRSVPPSSLSLLGLLGHLTGVERNWFRSAFAPAGTPATDSPDVRTDDDVDDVKDIDVDDVKEVDAATVLARLHAEVAHSRRVAAEQPSLDSLGTGIRGGERIAPSLRWVYVHMIEEYARHNGHADLLRERIDGVTGV</sequence>
<organism evidence="1 2">
    <name type="scientific">Actinopolymorpha cephalotaxi</name>
    <dbReference type="NCBI Taxonomy" id="504797"/>
    <lineage>
        <taxon>Bacteria</taxon>
        <taxon>Bacillati</taxon>
        <taxon>Actinomycetota</taxon>
        <taxon>Actinomycetes</taxon>
        <taxon>Propionibacteriales</taxon>
        <taxon>Actinopolymorphaceae</taxon>
        <taxon>Actinopolymorpha</taxon>
    </lineage>
</organism>
<dbReference type="Proteomes" id="UP000533017">
    <property type="component" value="Unassembled WGS sequence"/>
</dbReference>
<proteinExistence type="predicted"/>
<evidence type="ECO:0008006" key="3">
    <source>
        <dbReference type="Google" id="ProtNLM"/>
    </source>
</evidence>
<gene>
    <name evidence="1" type="ORF">FHR37_005036</name>
</gene>
<dbReference type="RefSeq" id="WP_237768949.1">
    <property type="nucleotide sequence ID" value="NZ_FOOI01000012.1"/>
</dbReference>
<comment type="caution">
    <text evidence="1">The sequence shown here is derived from an EMBL/GenBank/DDBJ whole genome shotgun (WGS) entry which is preliminary data.</text>
</comment>
<dbReference type="SUPFAM" id="SSF109854">
    <property type="entry name" value="DinB/YfiT-like putative metalloenzymes"/>
    <property type="match status" value="1"/>
</dbReference>
<dbReference type="EMBL" id="JACBZA010000001">
    <property type="protein sequence ID" value="NYH86185.1"/>
    <property type="molecule type" value="Genomic_DNA"/>
</dbReference>
<accession>A0ABX2S958</accession>
<dbReference type="Gene3D" id="1.20.120.450">
    <property type="entry name" value="dinb family like domain"/>
    <property type="match status" value="1"/>
</dbReference>